<comment type="caution">
    <text evidence="3">The sequence shown here is derived from an EMBL/GenBank/DDBJ whole genome shotgun (WGS) entry which is preliminary data.</text>
</comment>
<dbReference type="SUPFAM" id="SSF56601">
    <property type="entry name" value="beta-lactamase/transpeptidase-like"/>
    <property type="match status" value="1"/>
</dbReference>
<proteinExistence type="predicted"/>
<dbReference type="GO" id="GO:0016787">
    <property type="term" value="F:hydrolase activity"/>
    <property type="evidence" value="ECO:0007669"/>
    <property type="project" value="UniProtKB-KW"/>
</dbReference>
<evidence type="ECO:0000259" key="2">
    <source>
        <dbReference type="Pfam" id="PF00144"/>
    </source>
</evidence>
<dbReference type="PANTHER" id="PTHR43283:SF7">
    <property type="entry name" value="BETA-LACTAMASE-RELATED DOMAIN-CONTAINING PROTEIN"/>
    <property type="match status" value="1"/>
</dbReference>
<dbReference type="EMBL" id="SDPU01000032">
    <property type="protein sequence ID" value="RYU10189.1"/>
    <property type="molecule type" value="Genomic_DNA"/>
</dbReference>
<dbReference type="RefSeq" id="WP_129988627.1">
    <property type="nucleotide sequence ID" value="NZ_SDPU01000032.1"/>
</dbReference>
<accession>A0A4Q5IYT1</accession>
<dbReference type="InterPro" id="IPR050789">
    <property type="entry name" value="Diverse_Enzym_Activities"/>
</dbReference>
<name>A0A4Q5IYT1_9ACTN</name>
<dbReference type="Gene3D" id="3.40.710.10">
    <property type="entry name" value="DD-peptidase/beta-lactamase superfamily"/>
    <property type="match status" value="1"/>
</dbReference>
<sequence>MPDWRRRTRLPALLVASALVLLGCSGSDPSAGSTGPDVAAMRADLRKLARDTSNFDEVRAIVVATSDDILLEKYYGADRATTWDLQSVTKSVVSTLVGIAVDEGLIDSVDEPLERLLPGDAVAMPPAVARTTLRQLLTMQGGFPAGLGPLGPEFMDSQDWVRTILRAPKGPPGERFVYSNGTAHLLAAIVEQASGMSVLDFARSRLFDPLEIDTRPAMQAEATRANTGAYERAAFAWPRDPQGVHTGWWGLKLRPRDLVEIGRLVLADGIWHGVQLVSGSWLDDATSPQVAVGGLRTGYGYQWWTDEVGGDAVAEAIGYGGQLLVVVPDRDLVVVTTSEVSLDDLSRQGIQVEVLLAIVEEAVLAHVPG</sequence>
<feature type="chain" id="PRO_5038339889" evidence="1">
    <location>
        <begin position="31"/>
        <end position="369"/>
    </location>
</feature>
<keyword evidence="1" id="KW-0732">Signal</keyword>
<protein>
    <submittedName>
        <fullName evidence="3">Class C beta-lactamase-related serine hydrolase</fullName>
    </submittedName>
</protein>
<evidence type="ECO:0000313" key="3">
    <source>
        <dbReference type="EMBL" id="RYU10189.1"/>
    </source>
</evidence>
<dbReference type="InterPro" id="IPR012338">
    <property type="entry name" value="Beta-lactam/transpept-like"/>
</dbReference>
<keyword evidence="3" id="KW-0378">Hydrolase</keyword>
<evidence type="ECO:0000256" key="1">
    <source>
        <dbReference type="SAM" id="SignalP"/>
    </source>
</evidence>
<feature type="domain" description="Beta-lactamase-related" evidence="2">
    <location>
        <begin position="60"/>
        <end position="338"/>
    </location>
</feature>
<evidence type="ECO:0000313" key="4">
    <source>
        <dbReference type="Proteomes" id="UP000291189"/>
    </source>
</evidence>
<reference evidence="3 4" key="1">
    <citation type="submission" date="2019-01" db="EMBL/GenBank/DDBJ databases">
        <title>Nocardioides guangzhouensis sp. nov., an actinobacterium isolated from soil.</title>
        <authorList>
            <person name="Fu Y."/>
            <person name="Cai Y."/>
            <person name="Lin Z."/>
            <person name="Chen P."/>
        </authorList>
    </citation>
    <scope>NUCLEOTIDE SEQUENCE [LARGE SCALE GENOMIC DNA]</scope>
    <source>
        <strain evidence="3 4">NBRC 105384</strain>
    </source>
</reference>
<dbReference type="InterPro" id="IPR001466">
    <property type="entry name" value="Beta-lactam-related"/>
</dbReference>
<dbReference type="PROSITE" id="PS51257">
    <property type="entry name" value="PROKAR_LIPOPROTEIN"/>
    <property type="match status" value="1"/>
</dbReference>
<feature type="signal peptide" evidence="1">
    <location>
        <begin position="1"/>
        <end position="30"/>
    </location>
</feature>
<dbReference type="AlphaFoldDB" id="A0A4Q5IYT1"/>
<dbReference type="Pfam" id="PF00144">
    <property type="entry name" value="Beta-lactamase"/>
    <property type="match status" value="1"/>
</dbReference>
<gene>
    <name evidence="3" type="ORF">ETU37_17425</name>
</gene>
<dbReference type="PANTHER" id="PTHR43283">
    <property type="entry name" value="BETA-LACTAMASE-RELATED"/>
    <property type="match status" value="1"/>
</dbReference>
<organism evidence="3 4">
    <name type="scientific">Nocardioides iriomotensis</name>
    <dbReference type="NCBI Taxonomy" id="715784"/>
    <lineage>
        <taxon>Bacteria</taxon>
        <taxon>Bacillati</taxon>
        <taxon>Actinomycetota</taxon>
        <taxon>Actinomycetes</taxon>
        <taxon>Propionibacteriales</taxon>
        <taxon>Nocardioidaceae</taxon>
        <taxon>Nocardioides</taxon>
    </lineage>
</organism>
<keyword evidence="4" id="KW-1185">Reference proteome</keyword>
<dbReference type="Proteomes" id="UP000291189">
    <property type="component" value="Unassembled WGS sequence"/>
</dbReference>
<dbReference type="OrthoDB" id="9773047at2"/>